<dbReference type="Pfam" id="PF08447">
    <property type="entry name" value="PAS_3"/>
    <property type="match status" value="1"/>
</dbReference>
<dbReference type="Proteomes" id="UP001234916">
    <property type="component" value="Chromosome"/>
</dbReference>
<dbReference type="InterPro" id="IPR001610">
    <property type="entry name" value="PAC"/>
</dbReference>
<dbReference type="AlphaFoldDB" id="A0AA49FJT2"/>
<dbReference type="Gene3D" id="3.10.580.10">
    <property type="entry name" value="CBS-domain"/>
    <property type="match status" value="2"/>
</dbReference>
<dbReference type="PROSITE" id="PS50112">
    <property type="entry name" value="PAS"/>
    <property type="match status" value="1"/>
</dbReference>
<dbReference type="SMART" id="SM00086">
    <property type="entry name" value="PAC"/>
    <property type="match status" value="2"/>
</dbReference>
<dbReference type="InterPro" id="IPR000644">
    <property type="entry name" value="CBS_dom"/>
</dbReference>
<feature type="domain" description="PAS" evidence="3">
    <location>
        <begin position="402"/>
        <end position="455"/>
    </location>
</feature>
<evidence type="ECO:0000256" key="2">
    <source>
        <dbReference type="PROSITE-ProRule" id="PRU00703"/>
    </source>
</evidence>
<evidence type="ECO:0000256" key="1">
    <source>
        <dbReference type="ARBA" id="ARBA00023122"/>
    </source>
</evidence>
<dbReference type="InterPro" id="IPR000700">
    <property type="entry name" value="PAS-assoc_C"/>
</dbReference>
<dbReference type="InterPro" id="IPR000014">
    <property type="entry name" value="PAS"/>
</dbReference>
<dbReference type="SUPFAM" id="SSF54631">
    <property type="entry name" value="CBS-domain pair"/>
    <property type="match status" value="2"/>
</dbReference>
<evidence type="ECO:0000259" key="5">
    <source>
        <dbReference type="PROSITE" id="PS51371"/>
    </source>
</evidence>
<organism evidence="6">
    <name type="scientific">Candidatus Nitricoxidivorans perseverans</name>
    <dbReference type="NCBI Taxonomy" id="2975601"/>
    <lineage>
        <taxon>Bacteria</taxon>
        <taxon>Pseudomonadati</taxon>
        <taxon>Pseudomonadota</taxon>
        <taxon>Betaproteobacteria</taxon>
        <taxon>Nitrosomonadales</taxon>
        <taxon>Sterolibacteriaceae</taxon>
        <taxon>Candidatus Nitricoxidivorans</taxon>
    </lineage>
</organism>
<accession>A0AA49FJT2</accession>
<dbReference type="Gene3D" id="3.30.450.20">
    <property type="entry name" value="PAS domain"/>
    <property type="match status" value="2"/>
</dbReference>
<dbReference type="InterPro" id="IPR013655">
    <property type="entry name" value="PAS_fold_3"/>
</dbReference>
<keyword evidence="1 2" id="KW-0129">CBS domain</keyword>
<dbReference type="PROSITE" id="PS50113">
    <property type="entry name" value="PAC"/>
    <property type="match status" value="1"/>
</dbReference>
<feature type="domain" description="CBS" evidence="5">
    <location>
        <begin position="137"/>
        <end position="193"/>
    </location>
</feature>
<reference evidence="6" key="1">
    <citation type="journal article" date="2023" name="Nat. Microbiol.">
        <title>Enrichment and characterization of a nitric oxide-reducing microbial community in a continuous bioreactor.</title>
        <authorList>
            <person name="Garrido-Amador P."/>
            <person name="Stortenbeker N."/>
            <person name="Wessels H.J.C.T."/>
            <person name="Speth D.R."/>
            <person name="Garcia-Heredia I."/>
            <person name="Kartal B."/>
        </authorList>
    </citation>
    <scope>NUCLEOTIDE SEQUENCE</scope>
    <source>
        <strain evidence="6">MAG1</strain>
    </source>
</reference>
<dbReference type="InterPro" id="IPR013767">
    <property type="entry name" value="PAS_fold"/>
</dbReference>
<dbReference type="GO" id="GO:0006355">
    <property type="term" value="P:regulation of DNA-templated transcription"/>
    <property type="evidence" value="ECO:0007669"/>
    <property type="project" value="InterPro"/>
</dbReference>
<name>A0AA49FJT2_9PROT</name>
<sequence>MAAKILSDVMTRHVDTVAPRCPISTAAWIMKDDRISSLVVVENGKGVGMLTERDIVRAMHLDLRYETPVSAVMGTPLLAVGSSMEFHAAVRLACERGVRHLVVAGGDGVPLGICTASDFRYHIDHSFYVRHRLVHEATDLEPVLVSPQSPIRDVADRLVARNVPAAIVVEGRRAVGIVSERTLTRIFAGGVDPGTPVADHMATPLRILLGDGLLDASRLMQSARRRHLVVEDEFGRAVGLLAGDRLLYLLRNDYENSAPDDRRFIERQRRADDEHLRLSLEAVEDGLWDWDIPVDRLRLSALGLDLLGCAPEAAPVFAFAEWQARVHPEDFAAAWAEIESCVEGSAAFAVDFRLRRGDGGWLWTHCRGKAVEFDADGHPRRMVGTLSDATERFRMLHALRESEGKYRSILASMAEGVMVHDADGRIVECNPAAERILGLAPSHIRGSDDAKLYPEAVQADGSPFSAEAHPAAVALRTGEPVRDVVMGVRKPDGSLSWLRVNAEPLRIDPNAAPYGVVATFSDITPFFRP</sequence>
<dbReference type="EMBL" id="CP107246">
    <property type="protein sequence ID" value="WIM05016.1"/>
    <property type="molecule type" value="Genomic_DNA"/>
</dbReference>
<dbReference type="PROSITE" id="PS51371">
    <property type="entry name" value="CBS"/>
    <property type="match status" value="2"/>
</dbReference>
<evidence type="ECO:0000259" key="4">
    <source>
        <dbReference type="PROSITE" id="PS50113"/>
    </source>
</evidence>
<dbReference type="SMART" id="SM00116">
    <property type="entry name" value="CBS"/>
    <property type="match status" value="4"/>
</dbReference>
<dbReference type="PANTHER" id="PTHR43080">
    <property type="entry name" value="CBS DOMAIN-CONTAINING PROTEIN CBSX3, MITOCHONDRIAL"/>
    <property type="match status" value="1"/>
</dbReference>
<dbReference type="InterPro" id="IPR035965">
    <property type="entry name" value="PAS-like_dom_sf"/>
</dbReference>
<protein>
    <submittedName>
        <fullName evidence="6">CBS domain-containing protein</fullName>
    </submittedName>
</protein>
<dbReference type="KEGG" id="npv:OHM77_09955"/>
<dbReference type="CDD" id="cd00130">
    <property type="entry name" value="PAS"/>
    <property type="match status" value="2"/>
</dbReference>
<dbReference type="SMART" id="SM00091">
    <property type="entry name" value="PAS"/>
    <property type="match status" value="2"/>
</dbReference>
<feature type="domain" description="PAC" evidence="4">
    <location>
        <begin position="348"/>
        <end position="401"/>
    </location>
</feature>
<feature type="domain" description="CBS" evidence="5">
    <location>
        <begin position="10"/>
        <end position="69"/>
    </location>
</feature>
<dbReference type="InterPro" id="IPR051257">
    <property type="entry name" value="Diverse_CBS-Domain"/>
</dbReference>
<evidence type="ECO:0000313" key="6">
    <source>
        <dbReference type="EMBL" id="WIM05016.1"/>
    </source>
</evidence>
<dbReference type="PANTHER" id="PTHR43080:SF2">
    <property type="entry name" value="CBS DOMAIN-CONTAINING PROTEIN"/>
    <property type="match status" value="1"/>
</dbReference>
<dbReference type="NCBIfam" id="TIGR00229">
    <property type="entry name" value="sensory_box"/>
    <property type="match status" value="1"/>
</dbReference>
<dbReference type="InterPro" id="IPR046342">
    <property type="entry name" value="CBS_dom_sf"/>
</dbReference>
<dbReference type="Pfam" id="PF00989">
    <property type="entry name" value="PAS"/>
    <property type="match status" value="1"/>
</dbReference>
<proteinExistence type="predicted"/>
<dbReference type="SUPFAM" id="SSF55785">
    <property type="entry name" value="PYP-like sensor domain (PAS domain)"/>
    <property type="match status" value="2"/>
</dbReference>
<gene>
    <name evidence="6" type="ORF">OHM77_09955</name>
</gene>
<evidence type="ECO:0000259" key="3">
    <source>
        <dbReference type="PROSITE" id="PS50112"/>
    </source>
</evidence>
<dbReference type="Pfam" id="PF00571">
    <property type="entry name" value="CBS"/>
    <property type="match status" value="3"/>
</dbReference>